<evidence type="ECO:0000313" key="4">
    <source>
        <dbReference type="EMBL" id="QHU18370.1"/>
    </source>
</evidence>
<dbReference type="AlphaFoldDB" id="A0A6C0KNU9"/>
<dbReference type="GO" id="GO:0003676">
    <property type="term" value="F:nucleic acid binding"/>
    <property type="evidence" value="ECO:0007669"/>
    <property type="project" value="InterPro"/>
</dbReference>
<dbReference type="InterPro" id="IPR020084">
    <property type="entry name" value="NUDIX_hydrolase_CS"/>
</dbReference>
<reference evidence="4" key="1">
    <citation type="journal article" date="2020" name="Nature">
        <title>Giant virus diversity and host interactions through global metagenomics.</title>
        <authorList>
            <person name="Schulz F."/>
            <person name="Roux S."/>
            <person name="Paez-Espino D."/>
            <person name="Jungbluth S."/>
            <person name="Walsh D.A."/>
            <person name="Denef V.J."/>
            <person name="McMahon K.D."/>
            <person name="Konstantinidis K.T."/>
            <person name="Eloe-Fadrosh E.A."/>
            <person name="Kyrpides N.C."/>
            <person name="Woyke T."/>
        </authorList>
    </citation>
    <scope>NUCLEOTIDE SEQUENCE</scope>
    <source>
        <strain evidence="4">GVMAG-S-3300013006-138</strain>
    </source>
</reference>
<dbReference type="GO" id="GO:0008270">
    <property type="term" value="F:zinc ion binding"/>
    <property type="evidence" value="ECO:0007669"/>
    <property type="project" value="InterPro"/>
</dbReference>
<dbReference type="PANTHER" id="PTHR23114">
    <property type="entry name" value="M7GPPPN-MRNA HYDROLASE"/>
    <property type="match status" value="1"/>
</dbReference>
<dbReference type="PROSITE" id="PS51462">
    <property type="entry name" value="NUDIX"/>
    <property type="match status" value="1"/>
</dbReference>
<dbReference type="Gene3D" id="3.90.79.10">
    <property type="entry name" value="Nucleoside Triphosphate Pyrophosphohydrolase"/>
    <property type="match status" value="1"/>
</dbReference>
<sequence>MERHHSSYRNNQPTICTNCGGHGHVFRQCIAPVTSYGVIMVRPQKGFDIANSLSNNPGLVTGMEGQNLEFLLIQRRDSLGFIELMRGRYKITDIDYIRLHLGAITDEERNKYREGPFEKLWSGMWGLDHSHLYKNEYEIAKGKWEQIHTGVTDLQGKFWTIEEIIASAPPAPATPEWGFPKGRRDAQESDYVCAMREMFEETGVKESQVIPIQNLEPLVESFFGSNHVHYCHKYYIVWVPAEIKVEFDDANDTMRREIGNLKWFSLSEALKHLREENIEKREVLLKAASMFRNLCPFPVRPKIGSKAT</sequence>
<dbReference type="PROSITE" id="PS00893">
    <property type="entry name" value="NUDIX_BOX"/>
    <property type="match status" value="1"/>
</dbReference>
<evidence type="ECO:0000259" key="3">
    <source>
        <dbReference type="PROSITE" id="PS51462"/>
    </source>
</evidence>
<proteinExistence type="predicted"/>
<dbReference type="GO" id="GO:0016787">
    <property type="term" value="F:hydrolase activity"/>
    <property type="evidence" value="ECO:0007669"/>
    <property type="project" value="UniProtKB-KW"/>
</dbReference>
<keyword evidence="1" id="KW-0378">Hydrolase</keyword>
<dbReference type="InterPro" id="IPR000086">
    <property type="entry name" value="NUDIX_hydrolase_dom"/>
</dbReference>
<dbReference type="PROSITE" id="PS50158">
    <property type="entry name" value="ZF_CCHC"/>
    <property type="match status" value="1"/>
</dbReference>
<dbReference type="InterPro" id="IPR001878">
    <property type="entry name" value="Znf_CCHC"/>
</dbReference>
<feature type="domain" description="CCHC-type" evidence="2">
    <location>
        <begin position="16"/>
        <end position="29"/>
    </location>
</feature>
<dbReference type="Pfam" id="PF00293">
    <property type="entry name" value="NUDIX"/>
    <property type="match status" value="1"/>
</dbReference>
<organism evidence="4">
    <name type="scientific">viral metagenome</name>
    <dbReference type="NCBI Taxonomy" id="1070528"/>
    <lineage>
        <taxon>unclassified sequences</taxon>
        <taxon>metagenomes</taxon>
        <taxon>organismal metagenomes</taxon>
    </lineage>
</organism>
<dbReference type="PANTHER" id="PTHR23114:SF17">
    <property type="entry name" value="M7GPPPN-MRNA HYDROLASE"/>
    <property type="match status" value="1"/>
</dbReference>
<dbReference type="InterPro" id="IPR015797">
    <property type="entry name" value="NUDIX_hydrolase-like_dom_sf"/>
</dbReference>
<dbReference type="GO" id="GO:0005737">
    <property type="term" value="C:cytoplasm"/>
    <property type="evidence" value="ECO:0007669"/>
    <property type="project" value="TreeGrafter"/>
</dbReference>
<protein>
    <recommendedName>
        <fullName evidence="5">Nudix hydrolase domain-containing protein</fullName>
    </recommendedName>
</protein>
<accession>A0A6C0KNU9</accession>
<evidence type="ECO:0000259" key="2">
    <source>
        <dbReference type="PROSITE" id="PS50158"/>
    </source>
</evidence>
<dbReference type="EMBL" id="MN740928">
    <property type="protein sequence ID" value="QHU18370.1"/>
    <property type="molecule type" value="Genomic_DNA"/>
</dbReference>
<evidence type="ECO:0008006" key="5">
    <source>
        <dbReference type="Google" id="ProtNLM"/>
    </source>
</evidence>
<evidence type="ECO:0000256" key="1">
    <source>
        <dbReference type="ARBA" id="ARBA00022801"/>
    </source>
</evidence>
<name>A0A6C0KNU9_9ZZZZ</name>
<dbReference type="SUPFAM" id="SSF55811">
    <property type="entry name" value="Nudix"/>
    <property type="match status" value="1"/>
</dbReference>
<feature type="domain" description="Nudix hydrolase" evidence="3">
    <location>
        <begin position="40"/>
        <end position="286"/>
    </location>
</feature>